<proteinExistence type="inferred from homology"/>
<evidence type="ECO:0000256" key="5">
    <source>
        <dbReference type="ARBA" id="ARBA00023317"/>
    </source>
</evidence>
<comment type="subunit">
    <text evidence="7">Homodimer.</text>
</comment>
<keyword evidence="3 7" id="KW-0808">Transferase</keyword>
<evidence type="ECO:0000256" key="4">
    <source>
        <dbReference type="ARBA" id="ARBA00022898"/>
    </source>
</evidence>
<comment type="function">
    <text evidence="7">Involved in phosphonate degradation.</text>
</comment>
<accession>A0ABU0YKU8</accession>
<dbReference type="InterPro" id="IPR015424">
    <property type="entry name" value="PyrdxlP-dep_Trfase"/>
</dbReference>
<dbReference type="EC" id="2.6.1.37" evidence="7"/>
<organism evidence="9 10">
    <name type="scientific">Dongia sedimenti</name>
    <dbReference type="NCBI Taxonomy" id="3064282"/>
    <lineage>
        <taxon>Bacteria</taxon>
        <taxon>Pseudomonadati</taxon>
        <taxon>Pseudomonadota</taxon>
        <taxon>Alphaproteobacteria</taxon>
        <taxon>Rhodospirillales</taxon>
        <taxon>Dongiaceae</taxon>
        <taxon>Dongia</taxon>
    </lineage>
</organism>
<dbReference type="Gene3D" id="3.40.640.10">
    <property type="entry name" value="Type I PLP-dependent aspartate aminotransferase-like (Major domain)"/>
    <property type="match status" value="1"/>
</dbReference>
<keyword evidence="10" id="KW-1185">Reference proteome</keyword>
<dbReference type="InterPro" id="IPR024169">
    <property type="entry name" value="SP_NH2Trfase/AEP_transaminase"/>
</dbReference>
<dbReference type="Pfam" id="PF00266">
    <property type="entry name" value="Aminotran_5"/>
    <property type="match status" value="1"/>
</dbReference>
<reference evidence="10" key="1">
    <citation type="submission" date="2023-08" db="EMBL/GenBank/DDBJ databases">
        <title>Rhodospirillaceae gen. nov., a novel taxon isolated from the Yangtze River Yuezi River estuary sludge.</title>
        <authorList>
            <person name="Ruan L."/>
        </authorList>
    </citation>
    <scope>NUCLEOTIDE SEQUENCE [LARGE SCALE GENOMIC DNA]</scope>
    <source>
        <strain evidence="10">R-7</strain>
    </source>
</reference>
<name>A0ABU0YKU8_9PROT</name>
<evidence type="ECO:0000256" key="1">
    <source>
        <dbReference type="ARBA" id="ARBA00001933"/>
    </source>
</evidence>
<comment type="similarity">
    <text evidence="7">Belongs to the class-V pyridoxal-phosphate-dependent aminotransferase family. PhnW subfamily.</text>
</comment>
<evidence type="ECO:0000256" key="3">
    <source>
        <dbReference type="ARBA" id="ARBA00022679"/>
    </source>
</evidence>
<comment type="caution">
    <text evidence="9">The sequence shown here is derived from an EMBL/GenBank/DDBJ whole genome shotgun (WGS) entry which is preliminary data.</text>
</comment>
<keyword evidence="2 7" id="KW-0032">Aminotransferase</keyword>
<dbReference type="InterPro" id="IPR012703">
    <property type="entry name" value="NH2EtPonate_pyrv_transaminase"/>
</dbReference>
<dbReference type="PANTHER" id="PTHR42778:SF1">
    <property type="entry name" value="2-AMINOETHYLPHOSPHONATE--PYRUVATE TRANSAMINASE"/>
    <property type="match status" value="1"/>
</dbReference>
<comment type="catalytic activity">
    <reaction evidence="6 7">
        <text>(2-aminoethyl)phosphonate + pyruvate = phosphonoacetaldehyde + L-alanine</text>
        <dbReference type="Rhea" id="RHEA:17021"/>
        <dbReference type="ChEBI" id="CHEBI:15361"/>
        <dbReference type="ChEBI" id="CHEBI:57418"/>
        <dbReference type="ChEBI" id="CHEBI:57972"/>
        <dbReference type="ChEBI" id="CHEBI:58383"/>
        <dbReference type="EC" id="2.6.1.37"/>
    </reaction>
</comment>
<dbReference type="GO" id="GO:0047304">
    <property type="term" value="F:2-aminoethylphosphonate-pyruvate transaminase activity"/>
    <property type="evidence" value="ECO:0007669"/>
    <property type="project" value="UniProtKB-EC"/>
</dbReference>
<dbReference type="EMBL" id="JAUYVI010000003">
    <property type="protein sequence ID" value="MDQ7247827.1"/>
    <property type="molecule type" value="Genomic_DNA"/>
</dbReference>
<dbReference type="SUPFAM" id="SSF53383">
    <property type="entry name" value="PLP-dependent transferases"/>
    <property type="match status" value="1"/>
</dbReference>
<evidence type="ECO:0000313" key="9">
    <source>
        <dbReference type="EMBL" id="MDQ7247827.1"/>
    </source>
</evidence>
<comment type="cofactor">
    <cofactor evidence="1 7">
        <name>pyridoxal 5'-phosphate</name>
        <dbReference type="ChEBI" id="CHEBI:597326"/>
    </cofactor>
</comment>
<evidence type="ECO:0000256" key="7">
    <source>
        <dbReference type="HAMAP-Rule" id="MF_01376"/>
    </source>
</evidence>
<dbReference type="Proteomes" id="UP001230156">
    <property type="component" value="Unassembled WGS sequence"/>
</dbReference>
<dbReference type="PANTHER" id="PTHR42778">
    <property type="entry name" value="2-AMINOETHYLPHOSPHONATE--PYRUVATE TRANSAMINASE"/>
    <property type="match status" value="1"/>
</dbReference>
<feature type="domain" description="Aminotransferase class V" evidence="8">
    <location>
        <begin position="36"/>
        <end position="303"/>
    </location>
</feature>
<dbReference type="Gene3D" id="3.90.1150.10">
    <property type="entry name" value="Aspartate Aminotransferase, domain 1"/>
    <property type="match status" value="1"/>
</dbReference>
<evidence type="ECO:0000256" key="2">
    <source>
        <dbReference type="ARBA" id="ARBA00022576"/>
    </source>
</evidence>
<keyword evidence="4 7" id="KW-0663">Pyridoxal phosphate</keyword>
<dbReference type="InterPro" id="IPR015421">
    <property type="entry name" value="PyrdxlP-dep_Trfase_major"/>
</dbReference>
<dbReference type="NCBIfam" id="NF010006">
    <property type="entry name" value="PRK13479.1"/>
    <property type="match status" value="1"/>
</dbReference>
<feature type="modified residue" description="N6-(pyridoxal phosphate)lysine" evidence="7">
    <location>
        <position position="193"/>
    </location>
</feature>
<evidence type="ECO:0000256" key="6">
    <source>
        <dbReference type="ARBA" id="ARBA00049460"/>
    </source>
</evidence>
<dbReference type="NCBIfam" id="TIGR03301">
    <property type="entry name" value="PhnW-AepZ"/>
    <property type="match status" value="1"/>
</dbReference>
<evidence type="ECO:0000313" key="10">
    <source>
        <dbReference type="Proteomes" id="UP001230156"/>
    </source>
</evidence>
<dbReference type="HAMAP" id="MF_01376">
    <property type="entry name" value="PhnW_aminotrans_5"/>
    <property type="match status" value="1"/>
</dbReference>
<sequence>MAQHDPWLLTPGPLTTSMTVKQAMLHDWGSRDAGFVAINTHMRKRLVDLIGGGKDFTTVPMQGSGTFAVEAMLGGFVGPKDKLLILINGAYGKRMAKICEYYKRATAVLEWPEDQPVDPAKVREALAADQAITHVAVVHCETTSGILNPIAEISKVVAEAGRKLLIDSMSAFGALPIDVNSVTFDAVAASSNKCIEGVPGLGFVLCRISALEKTKGNAMSLTLDLFEQWQNLEKTSQYRFTPPIHCIVAFDQALTEHEQEGGVAGRGGRYRNNHKILVDGMRALGFETLLPDRLQAPIIVTFHMPADPKFVFEQFYDGLKDRGFVIYPGKLTVADSFRIGCIGRIGETEMKAFLAAAKDVLNGLGVASGRPHNKAAE</sequence>
<gene>
    <name evidence="7" type="primary">phnW</name>
    <name evidence="9" type="ORF">Q8A70_09125</name>
</gene>
<evidence type="ECO:0000259" key="8">
    <source>
        <dbReference type="Pfam" id="PF00266"/>
    </source>
</evidence>
<keyword evidence="5 7" id="KW-0670">Pyruvate</keyword>
<dbReference type="NCBIfam" id="TIGR02326">
    <property type="entry name" value="transamin_PhnW"/>
    <property type="match status" value="1"/>
</dbReference>
<dbReference type="InterPro" id="IPR015422">
    <property type="entry name" value="PyrdxlP-dep_Trfase_small"/>
</dbReference>
<protein>
    <recommendedName>
        <fullName evidence="7">2-aminoethylphosphonate--pyruvate transaminase</fullName>
        <ecNumber evidence="7">2.6.1.37</ecNumber>
    </recommendedName>
    <alternativeName>
        <fullName evidence="7">2-aminoethylphosphonate aminotransferase</fullName>
    </alternativeName>
    <alternativeName>
        <fullName evidence="7">AEP transaminase</fullName>
        <shortName evidence="7">AEPT</shortName>
    </alternativeName>
</protein>
<dbReference type="RefSeq" id="WP_379955264.1">
    <property type="nucleotide sequence ID" value="NZ_JAUYVI010000003.1"/>
</dbReference>
<dbReference type="InterPro" id="IPR000192">
    <property type="entry name" value="Aminotrans_V_dom"/>
</dbReference>
<dbReference type="PIRSF" id="PIRSF000524">
    <property type="entry name" value="SPT"/>
    <property type="match status" value="1"/>
</dbReference>